<proteinExistence type="predicted"/>
<dbReference type="PROSITE" id="PS50835">
    <property type="entry name" value="IG_LIKE"/>
    <property type="match status" value="2"/>
</dbReference>
<keyword evidence="2" id="KW-1015">Disulfide bond</keyword>
<dbReference type="InterPro" id="IPR050958">
    <property type="entry name" value="Cell_Adh-Cytoskel_Orgn"/>
</dbReference>
<keyword evidence="6" id="KW-1185">Reference proteome</keyword>
<dbReference type="GO" id="GO:0007156">
    <property type="term" value="P:homophilic cell adhesion via plasma membrane adhesion molecules"/>
    <property type="evidence" value="ECO:0007669"/>
    <property type="project" value="TreeGrafter"/>
</dbReference>
<dbReference type="EMBL" id="SEYY01000288">
    <property type="protein sequence ID" value="KAB7507596.1"/>
    <property type="molecule type" value="Genomic_DNA"/>
</dbReference>
<dbReference type="AlphaFoldDB" id="A0A5N5TN70"/>
<evidence type="ECO:0000313" key="5">
    <source>
        <dbReference type="EMBL" id="KAB7507596.1"/>
    </source>
</evidence>
<feature type="domain" description="Ig-like" evidence="4">
    <location>
        <begin position="162"/>
        <end position="225"/>
    </location>
</feature>
<comment type="caution">
    <text evidence="5">The sequence shown here is derived from an EMBL/GenBank/DDBJ whole genome shotgun (WGS) entry which is preliminary data.</text>
</comment>
<dbReference type="OrthoDB" id="6347235at2759"/>
<keyword evidence="3" id="KW-0393">Immunoglobulin domain</keyword>
<dbReference type="InterPro" id="IPR036179">
    <property type="entry name" value="Ig-like_dom_sf"/>
</dbReference>
<evidence type="ECO:0000256" key="2">
    <source>
        <dbReference type="ARBA" id="ARBA00023157"/>
    </source>
</evidence>
<dbReference type="InterPro" id="IPR013783">
    <property type="entry name" value="Ig-like_fold"/>
</dbReference>
<feature type="domain" description="Ig-like" evidence="4">
    <location>
        <begin position="68"/>
        <end position="155"/>
    </location>
</feature>
<keyword evidence="1" id="KW-0732">Signal</keyword>
<dbReference type="InterPro" id="IPR003599">
    <property type="entry name" value="Ig_sub"/>
</dbReference>
<sequence>MEDRRRLEYATYEYNPTSIPPSRPRITADGPLLHVLNVTVRDSGPYELEATNDEGKTDAKIYINVQYPALIKDTSGNVSVPLGEDAVLECEVGGNPLLESMMKWRRSEFDFTNTEQKFGNQKAILKLFKVRRNDTGIFTCEVDNGIGVGASANVSLIVEAKPVIRKSKLLSIFAAKEGGTGVLKCEADGAPEVHFVWKKNRKDLQKAFGKYYNETEKGITNNLIL</sequence>
<dbReference type="GO" id="GO:0050808">
    <property type="term" value="P:synapse organization"/>
    <property type="evidence" value="ECO:0007669"/>
    <property type="project" value="TreeGrafter"/>
</dbReference>
<dbReference type="GO" id="GO:0005886">
    <property type="term" value="C:plasma membrane"/>
    <property type="evidence" value="ECO:0007669"/>
    <property type="project" value="TreeGrafter"/>
</dbReference>
<name>A0A5N5TN70_9CRUS</name>
<dbReference type="GO" id="GO:0043025">
    <property type="term" value="C:neuronal cell body"/>
    <property type="evidence" value="ECO:0007669"/>
    <property type="project" value="TreeGrafter"/>
</dbReference>
<reference evidence="5 6" key="1">
    <citation type="journal article" date="2019" name="PLoS Biol.">
        <title>Sex chromosomes control vertical transmission of feminizing Wolbachia symbionts in an isopod.</title>
        <authorList>
            <person name="Becking T."/>
            <person name="Chebbi M.A."/>
            <person name="Giraud I."/>
            <person name="Moumen B."/>
            <person name="Laverre T."/>
            <person name="Caubet Y."/>
            <person name="Peccoud J."/>
            <person name="Gilbert C."/>
            <person name="Cordaux R."/>
        </authorList>
    </citation>
    <scope>NUCLEOTIDE SEQUENCE [LARGE SCALE GENOMIC DNA]</scope>
    <source>
        <strain evidence="5">ANa2</strain>
        <tissue evidence="5">Whole body excluding digestive tract and cuticle</tissue>
    </source>
</reference>
<dbReference type="PANTHER" id="PTHR45080">
    <property type="entry name" value="CONTACTIN 5"/>
    <property type="match status" value="1"/>
</dbReference>
<dbReference type="SUPFAM" id="SSF48726">
    <property type="entry name" value="Immunoglobulin"/>
    <property type="match status" value="3"/>
</dbReference>
<dbReference type="Proteomes" id="UP000326759">
    <property type="component" value="Unassembled WGS sequence"/>
</dbReference>
<dbReference type="Gene3D" id="2.60.40.10">
    <property type="entry name" value="Immunoglobulins"/>
    <property type="match status" value="3"/>
</dbReference>
<dbReference type="SMART" id="SM00409">
    <property type="entry name" value="IG"/>
    <property type="match status" value="2"/>
</dbReference>
<dbReference type="GO" id="GO:0008046">
    <property type="term" value="F:axon guidance receptor activity"/>
    <property type="evidence" value="ECO:0007669"/>
    <property type="project" value="TreeGrafter"/>
</dbReference>
<protein>
    <submittedName>
        <fullName evidence="5">Synaptogenesis protein syg-2</fullName>
    </submittedName>
</protein>
<accession>A0A5N5TN70</accession>
<dbReference type="InterPro" id="IPR007110">
    <property type="entry name" value="Ig-like_dom"/>
</dbReference>
<evidence type="ECO:0000259" key="4">
    <source>
        <dbReference type="PROSITE" id="PS50835"/>
    </source>
</evidence>
<gene>
    <name evidence="5" type="primary">syg-2</name>
    <name evidence="5" type="ORF">Anas_01996</name>
</gene>
<dbReference type="GO" id="GO:0030424">
    <property type="term" value="C:axon"/>
    <property type="evidence" value="ECO:0007669"/>
    <property type="project" value="TreeGrafter"/>
</dbReference>
<dbReference type="PANTHER" id="PTHR45080:SF8">
    <property type="entry name" value="IG-LIKE DOMAIN-CONTAINING PROTEIN"/>
    <property type="match status" value="1"/>
</dbReference>
<dbReference type="Pfam" id="PF13927">
    <property type="entry name" value="Ig_3"/>
    <property type="match status" value="1"/>
</dbReference>
<evidence type="ECO:0000256" key="3">
    <source>
        <dbReference type="ARBA" id="ARBA00023319"/>
    </source>
</evidence>
<evidence type="ECO:0000313" key="6">
    <source>
        <dbReference type="Proteomes" id="UP000326759"/>
    </source>
</evidence>
<organism evidence="5 6">
    <name type="scientific">Armadillidium nasatum</name>
    <dbReference type="NCBI Taxonomy" id="96803"/>
    <lineage>
        <taxon>Eukaryota</taxon>
        <taxon>Metazoa</taxon>
        <taxon>Ecdysozoa</taxon>
        <taxon>Arthropoda</taxon>
        <taxon>Crustacea</taxon>
        <taxon>Multicrustacea</taxon>
        <taxon>Malacostraca</taxon>
        <taxon>Eumalacostraca</taxon>
        <taxon>Peracarida</taxon>
        <taxon>Isopoda</taxon>
        <taxon>Oniscidea</taxon>
        <taxon>Crinocheta</taxon>
        <taxon>Armadillidiidae</taxon>
        <taxon>Armadillidium</taxon>
    </lineage>
</organism>
<evidence type="ECO:0000256" key="1">
    <source>
        <dbReference type="ARBA" id="ARBA00022729"/>
    </source>
</evidence>